<dbReference type="CDD" id="cd12108">
    <property type="entry name" value="Hr-like"/>
    <property type="match status" value="1"/>
</dbReference>
<dbReference type="AlphaFoldDB" id="A0A6P2CA65"/>
<dbReference type="EMBL" id="RPFW01000001">
    <property type="protein sequence ID" value="TVZ06811.1"/>
    <property type="molecule type" value="Genomic_DNA"/>
</dbReference>
<dbReference type="InterPro" id="IPR012312">
    <property type="entry name" value="Hemerythrin-like"/>
</dbReference>
<dbReference type="Pfam" id="PF01814">
    <property type="entry name" value="Hemerythrin"/>
    <property type="match status" value="1"/>
</dbReference>
<reference evidence="2 3" key="1">
    <citation type="submission" date="2018-11" db="EMBL/GenBank/DDBJ databases">
        <title>Trebonia kvetii gen.nov., sp.nov., a novel acidophilic actinobacterium, and proposal of the new actinobacterial family Treboniaceae fam. nov.</title>
        <authorList>
            <person name="Rapoport D."/>
            <person name="Sagova-Mareckova M."/>
            <person name="Sedlacek I."/>
            <person name="Provaznik J."/>
            <person name="Kralova S."/>
            <person name="Pavlinic D."/>
            <person name="Benes V."/>
            <person name="Kopecky J."/>
        </authorList>
    </citation>
    <scope>NUCLEOTIDE SEQUENCE [LARGE SCALE GENOMIC DNA]</scope>
    <source>
        <strain evidence="2 3">15Tr583</strain>
    </source>
</reference>
<comment type="caution">
    <text evidence="2">The sequence shown here is derived from an EMBL/GenBank/DDBJ whole genome shotgun (WGS) entry which is preliminary data.</text>
</comment>
<evidence type="ECO:0000259" key="1">
    <source>
        <dbReference type="Pfam" id="PF01814"/>
    </source>
</evidence>
<dbReference type="RefSeq" id="WP_145851567.1">
    <property type="nucleotide sequence ID" value="NZ_RPFW01000001.1"/>
</dbReference>
<keyword evidence="3" id="KW-1185">Reference proteome</keyword>
<evidence type="ECO:0000313" key="3">
    <source>
        <dbReference type="Proteomes" id="UP000460272"/>
    </source>
</evidence>
<protein>
    <submittedName>
        <fullName evidence="2">Hemerythrin domain-containing protein</fullName>
    </submittedName>
</protein>
<gene>
    <name evidence="2" type="ORF">EAS64_05540</name>
</gene>
<proteinExistence type="predicted"/>
<accession>A0A6P2CA65</accession>
<name>A0A6P2CA65_9ACTN</name>
<evidence type="ECO:0000313" key="2">
    <source>
        <dbReference type="EMBL" id="TVZ06811.1"/>
    </source>
</evidence>
<feature type="domain" description="Hemerythrin-like" evidence="1">
    <location>
        <begin position="9"/>
        <end position="137"/>
    </location>
</feature>
<dbReference type="OrthoDB" id="5197650at2"/>
<dbReference type="Gene3D" id="1.20.120.520">
    <property type="entry name" value="nmb1532 protein domain like"/>
    <property type="match status" value="1"/>
</dbReference>
<organism evidence="2 3">
    <name type="scientific">Trebonia kvetii</name>
    <dbReference type="NCBI Taxonomy" id="2480626"/>
    <lineage>
        <taxon>Bacteria</taxon>
        <taxon>Bacillati</taxon>
        <taxon>Actinomycetota</taxon>
        <taxon>Actinomycetes</taxon>
        <taxon>Streptosporangiales</taxon>
        <taxon>Treboniaceae</taxon>
        <taxon>Trebonia</taxon>
    </lineage>
</organism>
<dbReference type="Proteomes" id="UP000460272">
    <property type="component" value="Unassembled WGS sequence"/>
</dbReference>
<sequence>MEFQLDMSMMFAMHDALRRQLVQIARFTRRPDDNPAKLLQASLGWELFKKFLIVHHTTEDDVLWPDLRGAVTGNGARLSLADELEAEHAVIEPLLAAIDAAAADRDYGHERFGGIVDELTVKLSAHLRHEETDGLPLIDVSLTPQQWQRFAQIHADRIGPDAPTYMPWLLADASQQTLDDVLGKFPPHLLAAYREQWGPRYAALDVWNAAG</sequence>